<dbReference type="EMBL" id="CAUYUJ010014353">
    <property type="protein sequence ID" value="CAK0840147.1"/>
    <property type="molecule type" value="Genomic_DNA"/>
</dbReference>
<reference evidence="1" key="1">
    <citation type="submission" date="2023-10" db="EMBL/GenBank/DDBJ databases">
        <authorList>
            <person name="Chen Y."/>
            <person name="Shah S."/>
            <person name="Dougan E. K."/>
            <person name="Thang M."/>
            <person name="Chan C."/>
        </authorList>
    </citation>
    <scope>NUCLEOTIDE SEQUENCE [LARGE SCALE GENOMIC DNA]</scope>
</reference>
<dbReference type="Proteomes" id="UP001189429">
    <property type="component" value="Unassembled WGS sequence"/>
</dbReference>
<evidence type="ECO:0008006" key="3">
    <source>
        <dbReference type="Google" id="ProtNLM"/>
    </source>
</evidence>
<name>A0ABN9T527_9DINO</name>
<accession>A0ABN9T527</accession>
<keyword evidence="2" id="KW-1185">Reference proteome</keyword>
<dbReference type="InterPro" id="IPR002052">
    <property type="entry name" value="DNA_methylase_N6_adenine_CS"/>
</dbReference>
<gene>
    <name evidence="1" type="ORF">PCOR1329_LOCUS35651</name>
</gene>
<comment type="caution">
    <text evidence="1">The sequence shown here is derived from an EMBL/GenBank/DDBJ whole genome shotgun (WGS) entry which is preliminary data.</text>
</comment>
<proteinExistence type="predicted"/>
<evidence type="ECO:0000313" key="1">
    <source>
        <dbReference type="EMBL" id="CAK0840147.1"/>
    </source>
</evidence>
<feature type="non-terminal residue" evidence="1">
    <location>
        <position position="1"/>
    </location>
</feature>
<organism evidence="1 2">
    <name type="scientific">Prorocentrum cordatum</name>
    <dbReference type="NCBI Taxonomy" id="2364126"/>
    <lineage>
        <taxon>Eukaryota</taxon>
        <taxon>Sar</taxon>
        <taxon>Alveolata</taxon>
        <taxon>Dinophyceae</taxon>
        <taxon>Prorocentrales</taxon>
        <taxon>Prorocentraceae</taxon>
        <taxon>Prorocentrum</taxon>
    </lineage>
</organism>
<feature type="non-terminal residue" evidence="1">
    <location>
        <position position="393"/>
    </location>
</feature>
<evidence type="ECO:0000313" key="2">
    <source>
        <dbReference type="Proteomes" id="UP001189429"/>
    </source>
</evidence>
<protein>
    <recommendedName>
        <fullName evidence="3">Site-specific DNA-methyltransferase (adenine-specific)</fullName>
    </recommendedName>
</protein>
<sequence>ASAPPPPRGGAALEGWLREAERELCDVRDGWSALPEPGGGAEELRSREAAVRSRLRACELGDPAATDVVRLQPSGDPLVAAHGAVTRALLEVELAQERWGLRDSAASPPEAAGLASALVRMAALRHRLADFTAAYGLLQRALAMGVDPSADPWLLGFVSNTAMCQALREPGSMAGLDVSPDGPDAAALRRLRAVLLEEGYSTGAVLQATGADSLCDFSDEDRHAELEEALDDADEEPLPAAALADLIRFFLLRRAIPLQRLRGLISEKGRASEAARRVDEADCGGLACFANVRIWPVEEDLLVATDVQTWPSEGFEPVMYISDDSLGLASVTPRGSVYEALPPGSGPFDGIIANPPFLPNPQGIASQAIAMFGNGGDFGEDVFAAIVRGAAGG</sequence>
<dbReference type="PROSITE" id="PS00092">
    <property type="entry name" value="N6_MTASE"/>
    <property type="match status" value="1"/>
</dbReference>